<name>A0ABQ6A1M6_9PROT</name>
<evidence type="ECO:0000313" key="9">
    <source>
        <dbReference type="Proteomes" id="UP001156641"/>
    </source>
</evidence>
<reference evidence="9" key="1">
    <citation type="journal article" date="2019" name="Int. J. Syst. Evol. Microbiol.">
        <title>The Global Catalogue of Microorganisms (GCM) 10K type strain sequencing project: providing services to taxonomists for standard genome sequencing and annotation.</title>
        <authorList>
            <consortium name="The Broad Institute Genomics Platform"/>
            <consortium name="The Broad Institute Genome Sequencing Center for Infectious Disease"/>
            <person name="Wu L."/>
            <person name="Ma J."/>
        </authorList>
    </citation>
    <scope>NUCLEOTIDE SEQUENCE [LARGE SCALE GENOMIC DNA]</scope>
    <source>
        <strain evidence="9">NBRC 112502</strain>
    </source>
</reference>
<keyword evidence="5" id="KW-0460">Magnesium</keyword>
<gene>
    <name evidence="8" type="ORF">GCM10010909_01910</name>
</gene>
<dbReference type="PANTHER" id="PTHR12318">
    <property type="entry name" value="TESTOSTERONE-REGULATED PROTEIN RP2"/>
    <property type="match status" value="1"/>
</dbReference>
<dbReference type="RefSeq" id="WP_284256013.1">
    <property type="nucleotide sequence ID" value="NZ_BSOS01000005.1"/>
</dbReference>
<evidence type="ECO:0000256" key="3">
    <source>
        <dbReference type="ARBA" id="ARBA00022723"/>
    </source>
</evidence>
<accession>A0ABQ6A1M6</accession>
<dbReference type="Proteomes" id="UP001156641">
    <property type="component" value="Unassembled WGS sequence"/>
</dbReference>
<dbReference type="Gene3D" id="3.90.79.10">
    <property type="entry name" value="Nucleoside Triphosphate Pyrophosphohydrolase"/>
    <property type="match status" value="1"/>
</dbReference>
<keyword evidence="6" id="KW-0464">Manganese</keyword>
<comment type="caution">
    <text evidence="8">The sequence shown here is derived from an EMBL/GenBank/DDBJ whole genome shotgun (WGS) entry which is preliminary data.</text>
</comment>
<evidence type="ECO:0000256" key="1">
    <source>
        <dbReference type="ARBA" id="ARBA00001936"/>
    </source>
</evidence>
<evidence type="ECO:0000259" key="7">
    <source>
        <dbReference type="PROSITE" id="PS51462"/>
    </source>
</evidence>
<dbReference type="CDD" id="cd18870">
    <property type="entry name" value="NUDIX_AcylCoAdiphos_Nudt19"/>
    <property type="match status" value="1"/>
</dbReference>
<comment type="cofactor">
    <cofactor evidence="2">
        <name>Mg(2+)</name>
        <dbReference type="ChEBI" id="CHEBI:18420"/>
    </cofactor>
</comment>
<evidence type="ECO:0000313" key="8">
    <source>
        <dbReference type="EMBL" id="GLR65513.1"/>
    </source>
</evidence>
<dbReference type="InterPro" id="IPR039121">
    <property type="entry name" value="NUDT19"/>
</dbReference>
<dbReference type="EMBL" id="BSOS01000005">
    <property type="protein sequence ID" value="GLR65513.1"/>
    <property type="molecule type" value="Genomic_DNA"/>
</dbReference>
<protein>
    <submittedName>
        <fullName evidence="8">NUDIX hydrolase</fullName>
    </submittedName>
</protein>
<dbReference type="SUPFAM" id="SSF55811">
    <property type="entry name" value="Nudix"/>
    <property type="match status" value="1"/>
</dbReference>
<evidence type="ECO:0000256" key="2">
    <source>
        <dbReference type="ARBA" id="ARBA00001946"/>
    </source>
</evidence>
<dbReference type="PROSITE" id="PS51462">
    <property type="entry name" value="NUDIX"/>
    <property type="match status" value="1"/>
</dbReference>
<evidence type="ECO:0000256" key="5">
    <source>
        <dbReference type="ARBA" id="ARBA00022842"/>
    </source>
</evidence>
<keyword evidence="3" id="KW-0479">Metal-binding</keyword>
<organism evidence="8 9">
    <name type="scientific">Acidocella aquatica</name>
    <dbReference type="NCBI Taxonomy" id="1922313"/>
    <lineage>
        <taxon>Bacteria</taxon>
        <taxon>Pseudomonadati</taxon>
        <taxon>Pseudomonadota</taxon>
        <taxon>Alphaproteobacteria</taxon>
        <taxon>Acetobacterales</taxon>
        <taxon>Acidocellaceae</taxon>
        <taxon>Acidocella</taxon>
    </lineage>
</organism>
<keyword evidence="9" id="KW-1185">Reference proteome</keyword>
<evidence type="ECO:0000256" key="6">
    <source>
        <dbReference type="ARBA" id="ARBA00023211"/>
    </source>
</evidence>
<dbReference type="Pfam" id="PF00293">
    <property type="entry name" value="NUDIX"/>
    <property type="match status" value="1"/>
</dbReference>
<dbReference type="InterPro" id="IPR000086">
    <property type="entry name" value="NUDIX_hydrolase_dom"/>
</dbReference>
<sequence length="242" mass="26173">MTSKDSVPVRQAATVLLVRDDPFQVLMVERHAKAFHGSAMVFPGGVVEKADWAEDWLPYLQGGEGLDAAERAARVAACREMFEEAAVLLATVSAQDVNPALGFFEMISVSGGKLRLDALTPFAHWITPIGVPKRFDTRFYVCHAPEGHDAVCDGVETVSLEWLTPAAAVELPLSGPRMIAFPTKLNLQRLAESANAQAAIDAARMRPAYVTQPVMLQTERGPRVRIPAEAGYAVTEGLPIGH</sequence>
<dbReference type="InterPro" id="IPR015797">
    <property type="entry name" value="NUDIX_hydrolase-like_dom_sf"/>
</dbReference>
<proteinExistence type="predicted"/>
<feature type="domain" description="Nudix hydrolase" evidence="7">
    <location>
        <begin position="8"/>
        <end position="185"/>
    </location>
</feature>
<keyword evidence="4 8" id="KW-0378">Hydrolase</keyword>
<comment type="cofactor">
    <cofactor evidence="1">
        <name>Mn(2+)</name>
        <dbReference type="ChEBI" id="CHEBI:29035"/>
    </cofactor>
</comment>
<dbReference type="GO" id="GO:0016787">
    <property type="term" value="F:hydrolase activity"/>
    <property type="evidence" value="ECO:0007669"/>
    <property type="project" value="UniProtKB-KW"/>
</dbReference>
<dbReference type="PANTHER" id="PTHR12318:SF0">
    <property type="entry name" value="ACYL-COENZYME A DIPHOSPHATASE NUDT19"/>
    <property type="match status" value="1"/>
</dbReference>
<evidence type="ECO:0000256" key="4">
    <source>
        <dbReference type="ARBA" id="ARBA00022801"/>
    </source>
</evidence>